<sequence length="65" mass="7860">MYSNNNLMLANWGWTRKSLQIKGMVERKSELFHFLEELQFSFFDHADNLSFGELTFSHRKFSYFS</sequence>
<gene>
    <name evidence="2" type="ORF">CWB96_08165</name>
    <name evidence="1" type="ORF">CWB97_17685</name>
</gene>
<keyword evidence="3" id="KW-1185">Reference proteome</keyword>
<dbReference type="EMBL" id="PNCK01000072">
    <property type="protein sequence ID" value="TMP40615.1"/>
    <property type="molecule type" value="Genomic_DNA"/>
</dbReference>
<dbReference type="Proteomes" id="UP000305730">
    <property type="component" value="Unassembled WGS sequence"/>
</dbReference>
<dbReference type="Proteomes" id="UP000307706">
    <property type="component" value="Unassembled WGS sequence"/>
</dbReference>
<dbReference type="EMBL" id="PNCL01000037">
    <property type="protein sequence ID" value="TMP59907.1"/>
    <property type="molecule type" value="Genomic_DNA"/>
</dbReference>
<dbReference type="AlphaFoldDB" id="A0A5S3XRN8"/>
<evidence type="ECO:0000313" key="4">
    <source>
        <dbReference type="Proteomes" id="UP000307706"/>
    </source>
</evidence>
<proteinExistence type="predicted"/>
<reference evidence="2" key="3">
    <citation type="submission" date="2019-09" db="EMBL/GenBank/DDBJ databases">
        <title>Co-occurence of chitin degradation, pigmentation and bioactivity in marine Pseudoalteromonas.</title>
        <authorList>
            <person name="Sonnenschein E.C."/>
            <person name="Bech P.K."/>
        </authorList>
    </citation>
    <scope>NUCLEOTIDE SEQUENCE</scope>
    <source>
        <strain evidence="2">S2231</strain>
    </source>
</reference>
<evidence type="ECO:0000313" key="2">
    <source>
        <dbReference type="EMBL" id="TMP59907.1"/>
    </source>
</evidence>
<reference evidence="3 4" key="1">
    <citation type="submission" date="2017-12" db="EMBL/GenBank/DDBJ databases">
        <authorList>
            <person name="Paulsen S."/>
            <person name="Gram L.K."/>
        </authorList>
    </citation>
    <scope>NUCLEOTIDE SEQUENCE [LARGE SCALE GENOMIC DNA]</scope>
    <source>
        <strain evidence="2 4">S2231</strain>
        <strain evidence="1 3">S2233</strain>
    </source>
</reference>
<protein>
    <submittedName>
        <fullName evidence="2">Uncharacterized protein</fullName>
    </submittedName>
</protein>
<name>A0A5S3XRN8_9GAMM</name>
<reference evidence="3 4" key="2">
    <citation type="submission" date="2019-06" db="EMBL/GenBank/DDBJ databases">
        <title>Co-occurence of chitin degradation, pigmentation and bioactivity in marine Pseudoalteromonas.</title>
        <authorList>
            <person name="Sonnenschein E.C."/>
            <person name="Bech P.K."/>
        </authorList>
    </citation>
    <scope>NUCLEOTIDE SEQUENCE [LARGE SCALE GENOMIC DNA]</scope>
    <source>
        <strain evidence="4">S2231</strain>
        <strain evidence="1 3">S2233</strain>
    </source>
</reference>
<comment type="caution">
    <text evidence="2">The sequence shown here is derived from an EMBL/GenBank/DDBJ whole genome shotgun (WGS) entry which is preliminary data.</text>
</comment>
<organism evidence="2 4">
    <name type="scientific">Pseudoalteromonas citrea</name>
    <dbReference type="NCBI Taxonomy" id="43655"/>
    <lineage>
        <taxon>Bacteria</taxon>
        <taxon>Pseudomonadati</taxon>
        <taxon>Pseudomonadota</taxon>
        <taxon>Gammaproteobacteria</taxon>
        <taxon>Alteromonadales</taxon>
        <taxon>Pseudoalteromonadaceae</taxon>
        <taxon>Pseudoalteromonas</taxon>
    </lineage>
</organism>
<evidence type="ECO:0000313" key="1">
    <source>
        <dbReference type="EMBL" id="TMP40615.1"/>
    </source>
</evidence>
<evidence type="ECO:0000313" key="3">
    <source>
        <dbReference type="Proteomes" id="UP000305730"/>
    </source>
</evidence>
<accession>A0A5S3XRN8</accession>